<dbReference type="EMBL" id="OUUW01000003">
    <property type="protein sequence ID" value="SPP77980.1"/>
    <property type="molecule type" value="Genomic_DNA"/>
</dbReference>
<dbReference type="GO" id="GO:0061665">
    <property type="term" value="F:SUMO ligase activity"/>
    <property type="evidence" value="ECO:0007669"/>
    <property type="project" value="TreeGrafter"/>
</dbReference>
<protein>
    <submittedName>
        <fullName evidence="6">Blast:E3 SUMO-protein ligase PIAS1</fullName>
    </submittedName>
</protein>
<dbReference type="STRING" id="7266.A0A3B0JRA1"/>
<dbReference type="GO" id="GO:0008270">
    <property type="term" value="F:zinc ion binding"/>
    <property type="evidence" value="ECO:0007669"/>
    <property type="project" value="UniProtKB-KW"/>
</dbReference>
<evidence type="ECO:0000256" key="3">
    <source>
        <dbReference type="ARBA" id="ARBA00022833"/>
    </source>
</evidence>
<dbReference type="Pfam" id="PF02891">
    <property type="entry name" value="zf-MIZ"/>
    <property type="match status" value="1"/>
</dbReference>
<dbReference type="Gene3D" id="3.30.40.10">
    <property type="entry name" value="Zinc/RING finger domain, C3HC4 (zinc finger)"/>
    <property type="match status" value="1"/>
</dbReference>
<dbReference type="Proteomes" id="UP000268350">
    <property type="component" value="Unassembled WGS sequence"/>
</dbReference>
<keyword evidence="1" id="KW-0479">Metal-binding</keyword>
<dbReference type="GO" id="GO:0016925">
    <property type="term" value="P:protein sumoylation"/>
    <property type="evidence" value="ECO:0007669"/>
    <property type="project" value="TreeGrafter"/>
</dbReference>
<keyword evidence="6" id="KW-0436">Ligase</keyword>
<evidence type="ECO:0000313" key="6">
    <source>
        <dbReference type="EMBL" id="SPP77980.1"/>
    </source>
</evidence>
<feature type="domain" description="SP-RING-type" evidence="5">
    <location>
        <begin position="41"/>
        <end position="130"/>
    </location>
</feature>
<dbReference type="GO" id="GO:0000785">
    <property type="term" value="C:chromatin"/>
    <property type="evidence" value="ECO:0007669"/>
    <property type="project" value="TreeGrafter"/>
</dbReference>
<dbReference type="PANTHER" id="PTHR10782:SF4">
    <property type="entry name" value="TONALLI, ISOFORM E"/>
    <property type="match status" value="1"/>
</dbReference>
<evidence type="ECO:0000256" key="2">
    <source>
        <dbReference type="ARBA" id="ARBA00022771"/>
    </source>
</evidence>
<keyword evidence="7" id="KW-1185">Reference proteome</keyword>
<dbReference type="PANTHER" id="PTHR10782">
    <property type="entry name" value="ZINC FINGER MIZ DOMAIN-CONTAINING PROTEIN"/>
    <property type="match status" value="1"/>
</dbReference>
<gene>
    <name evidence="6" type="ORF">DGUA_6G010543</name>
</gene>
<sequence length="156" mass="17617">MTNQGGVTFGFISDQHPIINDMVNSIKKMVAAHSVQKCFLVNNTFAARPDVPNIMVSLNCPVNERKIKVPCRGLACTHFLCFDAAAYLVKSLCENRWTCPLCHKWTPFHELCIDGYFLHVLQSGLLEQLDFEIKVHRNGAWSVPGREYQSISYISA</sequence>
<dbReference type="GO" id="GO:0016874">
    <property type="term" value="F:ligase activity"/>
    <property type="evidence" value="ECO:0007669"/>
    <property type="project" value="UniProtKB-KW"/>
</dbReference>
<dbReference type="InterPro" id="IPR013083">
    <property type="entry name" value="Znf_RING/FYVE/PHD"/>
</dbReference>
<evidence type="ECO:0000256" key="1">
    <source>
        <dbReference type="ARBA" id="ARBA00022723"/>
    </source>
</evidence>
<dbReference type="AlphaFoldDB" id="A0A3B0JRA1"/>
<evidence type="ECO:0000256" key="4">
    <source>
        <dbReference type="PROSITE-ProRule" id="PRU00452"/>
    </source>
</evidence>
<keyword evidence="3" id="KW-0862">Zinc</keyword>
<keyword evidence="2 4" id="KW-0863">Zinc-finger</keyword>
<name>A0A3B0JRA1_DROGU</name>
<dbReference type="PROSITE" id="PS51044">
    <property type="entry name" value="ZF_SP_RING"/>
    <property type="match status" value="1"/>
</dbReference>
<dbReference type="InterPro" id="IPR004181">
    <property type="entry name" value="Znf_MIZ"/>
</dbReference>
<evidence type="ECO:0000259" key="5">
    <source>
        <dbReference type="PROSITE" id="PS51044"/>
    </source>
</evidence>
<organism evidence="6 7">
    <name type="scientific">Drosophila guanche</name>
    <name type="common">Fruit fly</name>
    <dbReference type="NCBI Taxonomy" id="7266"/>
    <lineage>
        <taxon>Eukaryota</taxon>
        <taxon>Metazoa</taxon>
        <taxon>Ecdysozoa</taxon>
        <taxon>Arthropoda</taxon>
        <taxon>Hexapoda</taxon>
        <taxon>Insecta</taxon>
        <taxon>Pterygota</taxon>
        <taxon>Neoptera</taxon>
        <taxon>Endopterygota</taxon>
        <taxon>Diptera</taxon>
        <taxon>Brachycera</taxon>
        <taxon>Muscomorpha</taxon>
        <taxon>Ephydroidea</taxon>
        <taxon>Drosophilidae</taxon>
        <taxon>Drosophila</taxon>
        <taxon>Sophophora</taxon>
    </lineage>
</organism>
<reference evidence="7" key="1">
    <citation type="submission" date="2018-01" db="EMBL/GenBank/DDBJ databases">
        <authorList>
            <person name="Alioto T."/>
            <person name="Alioto T."/>
        </authorList>
    </citation>
    <scope>NUCLEOTIDE SEQUENCE [LARGE SCALE GENOMIC DNA]</scope>
</reference>
<evidence type="ECO:0000313" key="7">
    <source>
        <dbReference type="Proteomes" id="UP000268350"/>
    </source>
</evidence>
<dbReference type="OrthoDB" id="10263264at2759"/>
<accession>A0A3B0JRA1</accession>
<proteinExistence type="predicted"/>